<sequence>MSLSHSFVVAKLVPQRSATWTSYYGARAAALLKTRPFLAFRMPLIHIGIPESLPSDPARHVLFLVSRRKPEGINGEFYFALEPASDPENKILSVRPPLHPDGHTLYLHTFPKLMERTQYVHPGVFVPWIFPHHMEESSYRTFCHSVIEQHNTRRQEGVQAKIDGRYSGGDDPVQAEWDTWSGQSPREGLHEPYGYTFEYLQPQSFDFSTLESPSICEELLLYKQFTAEYSWSGVTAAISWTLTQRECASQRTLALPPTYNFTGNTPTFSGQSLVRASSLNSMKIPFDGEPEPPATDADEEIDNDWDDEPHPSFESVPRRTPAITPRSLIKVVVFDLLDTILDRNTAIEKSLRLLIPPQLNLDKQRLLETFVECEGIRYRDHPHAPYVDNVRDTLEDVCARLGVDCDNSTLNDALLSILQSGLHADAEEAVNTLSDRGYTLLALPLPGTDWSSIGLPPLQLPRGIALDSQLTNASSSALFTQAPHAFSELLERARSTYPHVDSSQILVVTSGPYRVAEPAHTAGFPTALVRRPGSLEPNVDVGSHDPTLVSVGLRDLCAQLATCPIQPAPPLERPYASINPFRVCGLYQVTKALGSGSFGNIFGAFHVLTGEEVAIKVEMPAGTPGETCVLPYEAQVYRLLRGHTGIPLLRWHGMDGGAHVLILDKLGANLQQLRRLCRGQLSLKTVAALALQMLDRVEFVHSRGVIIRDIKPENFVMGLGSRAGAVHLFDLGLAKLFVDPRTGHHIPPRDGRVGLGTPRYASHNVHFGREQSRRDDLEALGNVLLFLLHGRLPWQGICAPSIAAKLLRIGEMKAGPAFRDLLARSPPEFTRYFEHCRGLQFEEKPDYALLTRIFRERMEREGWADDGYFDWVDGAAPPGGTLVPDEYKWDASFTSADLAIVDHLRRPIKLESQV</sequence>
<reference evidence="1" key="1">
    <citation type="journal article" date="2021" name="New Phytol.">
        <title>Evolutionary innovations through gain and loss of genes in the ectomycorrhizal Boletales.</title>
        <authorList>
            <person name="Wu G."/>
            <person name="Miyauchi S."/>
            <person name="Morin E."/>
            <person name="Kuo A."/>
            <person name="Drula E."/>
            <person name="Varga T."/>
            <person name="Kohler A."/>
            <person name="Feng B."/>
            <person name="Cao Y."/>
            <person name="Lipzen A."/>
            <person name="Daum C."/>
            <person name="Hundley H."/>
            <person name="Pangilinan J."/>
            <person name="Johnson J."/>
            <person name="Barry K."/>
            <person name="LaButti K."/>
            <person name="Ng V."/>
            <person name="Ahrendt S."/>
            <person name="Min B."/>
            <person name="Choi I.G."/>
            <person name="Park H."/>
            <person name="Plett J.M."/>
            <person name="Magnuson J."/>
            <person name="Spatafora J.W."/>
            <person name="Nagy L.G."/>
            <person name="Henrissat B."/>
            <person name="Grigoriev I.V."/>
            <person name="Yang Z.L."/>
            <person name="Xu J."/>
            <person name="Martin F.M."/>
        </authorList>
    </citation>
    <scope>NUCLEOTIDE SEQUENCE</scope>
    <source>
        <strain evidence="1">ATCC 28755</strain>
    </source>
</reference>
<comment type="caution">
    <text evidence="1">The sequence shown here is derived from an EMBL/GenBank/DDBJ whole genome shotgun (WGS) entry which is preliminary data.</text>
</comment>
<keyword evidence="2" id="KW-1185">Reference proteome</keyword>
<dbReference type="Proteomes" id="UP000790377">
    <property type="component" value="Unassembled WGS sequence"/>
</dbReference>
<protein>
    <submittedName>
        <fullName evidence="1">Kinase-like domain-containing protein</fullName>
    </submittedName>
</protein>
<gene>
    <name evidence="1" type="ORF">BJ138DRAFT_1072308</name>
</gene>
<name>A0ACB7ZZW7_9AGAM</name>
<dbReference type="EMBL" id="MU268103">
    <property type="protein sequence ID" value="KAH7905908.1"/>
    <property type="molecule type" value="Genomic_DNA"/>
</dbReference>
<proteinExistence type="predicted"/>
<organism evidence="1 2">
    <name type="scientific">Hygrophoropsis aurantiaca</name>
    <dbReference type="NCBI Taxonomy" id="72124"/>
    <lineage>
        <taxon>Eukaryota</taxon>
        <taxon>Fungi</taxon>
        <taxon>Dikarya</taxon>
        <taxon>Basidiomycota</taxon>
        <taxon>Agaricomycotina</taxon>
        <taxon>Agaricomycetes</taxon>
        <taxon>Agaricomycetidae</taxon>
        <taxon>Boletales</taxon>
        <taxon>Coniophorineae</taxon>
        <taxon>Hygrophoropsidaceae</taxon>
        <taxon>Hygrophoropsis</taxon>
    </lineage>
</organism>
<accession>A0ACB7ZZW7</accession>
<evidence type="ECO:0000313" key="2">
    <source>
        <dbReference type="Proteomes" id="UP000790377"/>
    </source>
</evidence>
<evidence type="ECO:0000313" key="1">
    <source>
        <dbReference type="EMBL" id="KAH7905908.1"/>
    </source>
</evidence>